<dbReference type="Proteomes" id="UP001244341">
    <property type="component" value="Chromosome 8b"/>
</dbReference>
<evidence type="ECO:0000256" key="1">
    <source>
        <dbReference type="SAM" id="MobiDB-lite"/>
    </source>
</evidence>
<evidence type="ECO:0000256" key="2">
    <source>
        <dbReference type="SAM" id="Phobius"/>
    </source>
</evidence>
<dbReference type="InterPro" id="IPR036249">
    <property type="entry name" value="Thioredoxin-like_sf"/>
</dbReference>
<keyword evidence="2" id="KW-0472">Membrane</keyword>
<feature type="compositionally biased region" description="Low complexity" evidence="1">
    <location>
        <begin position="557"/>
        <end position="571"/>
    </location>
</feature>
<gene>
    <name evidence="3" type="ORF">OEZ85_013942</name>
</gene>
<feature type="transmembrane region" description="Helical" evidence="2">
    <location>
        <begin position="414"/>
        <end position="434"/>
    </location>
</feature>
<feature type="compositionally biased region" description="Polar residues" evidence="1">
    <location>
        <begin position="1"/>
        <end position="12"/>
    </location>
</feature>
<dbReference type="EMBL" id="CP126215">
    <property type="protein sequence ID" value="WIA17034.1"/>
    <property type="molecule type" value="Genomic_DNA"/>
</dbReference>
<dbReference type="PANTHER" id="PTHR14312:SF1">
    <property type="entry name" value="BASIC-LEUCINE ZIPPER TRANSCRIPTION FACTOR A"/>
    <property type="match status" value="1"/>
</dbReference>
<name>A0ABY8U6F4_TETOB</name>
<protein>
    <recommendedName>
        <fullName evidence="5">Thioredoxin domain-containing protein</fullName>
    </recommendedName>
</protein>
<organism evidence="3 4">
    <name type="scientific">Tetradesmus obliquus</name>
    <name type="common">Green alga</name>
    <name type="synonym">Acutodesmus obliquus</name>
    <dbReference type="NCBI Taxonomy" id="3088"/>
    <lineage>
        <taxon>Eukaryota</taxon>
        <taxon>Viridiplantae</taxon>
        <taxon>Chlorophyta</taxon>
        <taxon>core chlorophytes</taxon>
        <taxon>Chlorophyceae</taxon>
        <taxon>CS clade</taxon>
        <taxon>Sphaeropleales</taxon>
        <taxon>Scenedesmaceae</taxon>
        <taxon>Tetradesmus</taxon>
    </lineage>
</organism>
<sequence length="598" mass="62586">MKTQKSKVTGKQLQDLLGGAGSNKASSSSSSSSSVGGSSSNSSSSPTLVVLFHLATCPHSNAMKPVYECLPAFFPDTVRFVSVGYSDMSLMQLMSHGLHALPVLQVNARGRKYRYSGKHWLGPMLHFVAKALGQEPLASLEVAQLCSPAARQQQQQQQQQLLNASSSSSPAGVDSSAGSCAAAGADAAASDQQQQQQQQQVCEGWSCPRWDGEATVEELSGQQHAAFFWLSVAFLACRVLWSASSTIRFAMQLARRSTNKTKDNVRGSQCTTRYGLLVTRGVVQRRAQLPAAAAAAAAAGAHRPCSGGAAAAKIEVDVPDFLVDNNPLDSVLHSPVLAVGAAVLALLLFPKLIRLAISYLLYPAIAALLAYLAISHPEATASSIYTVLEFVKEHPAASSVGVVVAAGVLLGPDILAGSALVGVLLLLAVQAGLVQLPQPQLPKLPGQQVVAKQLGRAGAAFKQRVLELDGDDDDSYKKRAKEALPEQQELQTGLQAAGKGLESAAQQLGSRVQQAELGERVQGLRERAGTAAGAAAERLKGVREKVGGLAAGQAALQGQQQQQQQQQQLQGVAIEERSGSEGSIGDDASRVDSILANS</sequence>
<evidence type="ECO:0000313" key="4">
    <source>
        <dbReference type="Proteomes" id="UP001244341"/>
    </source>
</evidence>
<evidence type="ECO:0000313" key="3">
    <source>
        <dbReference type="EMBL" id="WIA17034.1"/>
    </source>
</evidence>
<dbReference type="PANTHER" id="PTHR14312">
    <property type="entry name" value="CREB/ATF BZIP TRANSCRIPTION FACTOR"/>
    <property type="match status" value="1"/>
</dbReference>
<reference evidence="3 4" key="1">
    <citation type="submission" date="2023-05" db="EMBL/GenBank/DDBJ databases">
        <title>A 100% complete, gapless, phased diploid assembly of the Scenedesmus obliquus UTEX 3031 genome.</title>
        <authorList>
            <person name="Biondi T.C."/>
            <person name="Hanschen E.R."/>
            <person name="Kwon T."/>
            <person name="Eng W."/>
            <person name="Kruse C.P.S."/>
            <person name="Koehler S.I."/>
            <person name="Kunde Y."/>
            <person name="Gleasner C.D."/>
            <person name="You Mak K.T."/>
            <person name="Polle J."/>
            <person name="Hovde B.T."/>
            <person name="Starkenburg S.R."/>
        </authorList>
    </citation>
    <scope>NUCLEOTIDE SEQUENCE [LARGE SCALE GENOMIC DNA]</scope>
    <source>
        <strain evidence="3 4">DOE0152z</strain>
    </source>
</reference>
<keyword evidence="2" id="KW-0812">Transmembrane</keyword>
<feature type="transmembrane region" description="Helical" evidence="2">
    <location>
        <begin position="331"/>
        <end position="349"/>
    </location>
</feature>
<feature type="region of interest" description="Disordered" evidence="1">
    <location>
        <begin position="157"/>
        <end position="178"/>
    </location>
</feature>
<proteinExistence type="predicted"/>
<accession>A0ABY8U6F4</accession>
<feature type="compositionally biased region" description="Low complexity" evidence="1">
    <location>
        <begin position="22"/>
        <end position="43"/>
    </location>
</feature>
<feature type="region of interest" description="Disordered" evidence="1">
    <location>
        <begin position="557"/>
        <end position="598"/>
    </location>
</feature>
<keyword evidence="4" id="KW-1185">Reference proteome</keyword>
<dbReference type="SUPFAM" id="SSF52833">
    <property type="entry name" value="Thioredoxin-like"/>
    <property type="match status" value="1"/>
</dbReference>
<keyword evidence="2" id="KW-1133">Transmembrane helix</keyword>
<evidence type="ECO:0008006" key="5">
    <source>
        <dbReference type="Google" id="ProtNLM"/>
    </source>
</evidence>
<feature type="transmembrane region" description="Helical" evidence="2">
    <location>
        <begin position="356"/>
        <end position="374"/>
    </location>
</feature>
<feature type="region of interest" description="Disordered" evidence="1">
    <location>
        <begin position="1"/>
        <end position="43"/>
    </location>
</feature>